<evidence type="ECO:0000313" key="9">
    <source>
        <dbReference type="Proteomes" id="UP000004946"/>
    </source>
</evidence>
<dbReference type="Proteomes" id="UP000004946">
    <property type="component" value="Chromosome"/>
</dbReference>
<dbReference type="NCBIfam" id="TIGR00006">
    <property type="entry name" value="16S rRNA (cytosine(1402)-N(4))-methyltransferase RsmH"/>
    <property type="match status" value="1"/>
</dbReference>
<evidence type="ECO:0000256" key="3">
    <source>
        <dbReference type="ARBA" id="ARBA00022603"/>
    </source>
</evidence>
<comment type="caution">
    <text evidence="8">The sequence shown here is derived from an EMBL/GenBank/DDBJ whole genome shotgun (WGS) entry which is preliminary data.</text>
</comment>
<dbReference type="HOGENOM" id="CLU_038422_0_0_11"/>
<dbReference type="CDD" id="cd02440">
    <property type="entry name" value="AdoMet_MTases"/>
    <property type="match status" value="1"/>
</dbReference>
<keyword evidence="3 6" id="KW-0489">Methyltransferase</keyword>
<keyword evidence="5 6" id="KW-0949">S-adenosyl-L-methionine</keyword>
<dbReference type="EMBL" id="AEON01000001">
    <property type="protein sequence ID" value="EFT84010.1"/>
    <property type="molecule type" value="Genomic_DNA"/>
</dbReference>
<evidence type="ECO:0000313" key="8">
    <source>
        <dbReference type="EMBL" id="EFT84010.1"/>
    </source>
</evidence>
<evidence type="ECO:0000256" key="5">
    <source>
        <dbReference type="ARBA" id="ARBA00022691"/>
    </source>
</evidence>
<dbReference type="EC" id="2.1.1.199" evidence="6"/>
<evidence type="ECO:0000256" key="4">
    <source>
        <dbReference type="ARBA" id="ARBA00022679"/>
    </source>
</evidence>
<feature type="binding site" evidence="6">
    <location>
        <position position="56"/>
    </location>
    <ligand>
        <name>S-adenosyl-L-methionine</name>
        <dbReference type="ChEBI" id="CHEBI:59789"/>
    </ligand>
</feature>
<dbReference type="KEGG" id="pdo:PSDT_0630"/>
<dbReference type="SUPFAM" id="SSF81799">
    <property type="entry name" value="Putative methyltransferase TM0872, insert domain"/>
    <property type="match status" value="1"/>
</dbReference>
<dbReference type="InterPro" id="IPR029063">
    <property type="entry name" value="SAM-dependent_MTases_sf"/>
</dbReference>
<feature type="binding site" evidence="6">
    <location>
        <position position="106"/>
    </location>
    <ligand>
        <name>S-adenosyl-L-methionine</name>
        <dbReference type="ChEBI" id="CHEBI:59789"/>
    </ligand>
</feature>
<dbReference type="PATRIC" id="fig|864564.6.peg.696"/>
<dbReference type="Gene3D" id="3.40.50.150">
    <property type="entry name" value="Vaccinia Virus protein VP39"/>
    <property type="match status" value="1"/>
</dbReference>
<dbReference type="GO" id="GO:0071424">
    <property type="term" value="F:rRNA (cytosine-N4-)-methyltransferase activity"/>
    <property type="evidence" value="ECO:0007669"/>
    <property type="project" value="UniProtKB-UniRule"/>
</dbReference>
<dbReference type="PANTHER" id="PTHR11265:SF0">
    <property type="entry name" value="12S RRNA N4-METHYLCYTIDINE METHYLTRANSFERASE"/>
    <property type="match status" value="1"/>
</dbReference>
<accession>E6JZG4</accession>
<feature type="binding site" evidence="6">
    <location>
        <begin position="37"/>
        <end position="39"/>
    </location>
    <ligand>
        <name>S-adenosyl-L-methionine</name>
        <dbReference type="ChEBI" id="CHEBI:59789"/>
    </ligand>
</feature>
<sequence length="348" mass="38195">MTDLASIHTPVLLDDCVRLITDGRQAPLIVDCTLGLAGHASAFLQADPQARLIGIDRDQEALTLATERMRDLGLSDRFTPVHAAFDSFSQVLDEQGIKTVDAVFMDLGLSSLQIDENDRGFSYSHDAPLDMRMDPGQSLTARDVLLTYGRQDLARIFREYGQERFAGPIASRLVKAREEGETPRSTGQLVALVDQVIPRAHRAPGNPAKRVFQALRIEVNGELDKLRMTLPQAACRLNLGGCLVVESYHSLEDRITKTFMASGIHADVPAGLPVIPQEAQPFFADLTRGAVKAGQAEAAHNSRSTSVRLRAVELIRPIPEVRKAEMMRSAMKSVRTGEGPRRRGRPKG</sequence>
<keyword evidence="4 6" id="KW-0808">Transferase</keyword>
<dbReference type="eggNOG" id="COG0275">
    <property type="taxonomic scope" value="Bacteria"/>
</dbReference>
<evidence type="ECO:0000256" key="1">
    <source>
        <dbReference type="ARBA" id="ARBA00010396"/>
    </source>
</evidence>
<comment type="catalytic activity">
    <reaction evidence="6">
        <text>cytidine(1402) in 16S rRNA + S-adenosyl-L-methionine = N(4)-methylcytidine(1402) in 16S rRNA + S-adenosyl-L-homocysteine + H(+)</text>
        <dbReference type="Rhea" id="RHEA:42928"/>
        <dbReference type="Rhea" id="RHEA-COMP:10286"/>
        <dbReference type="Rhea" id="RHEA-COMP:10287"/>
        <dbReference type="ChEBI" id="CHEBI:15378"/>
        <dbReference type="ChEBI" id="CHEBI:57856"/>
        <dbReference type="ChEBI" id="CHEBI:59789"/>
        <dbReference type="ChEBI" id="CHEBI:74506"/>
        <dbReference type="ChEBI" id="CHEBI:82748"/>
        <dbReference type="EC" id="2.1.1.199"/>
    </reaction>
</comment>
<organism evidence="8 9">
    <name type="scientific">Parascardovia denticolens DSM 10105 = JCM 12538</name>
    <dbReference type="NCBI Taxonomy" id="864564"/>
    <lineage>
        <taxon>Bacteria</taxon>
        <taxon>Bacillati</taxon>
        <taxon>Actinomycetota</taxon>
        <taxon>Actinomycetes</taxon>
        <taxon>Bifidobacteriales</taxon>
        <taxon>Bifidobacteriaceae</taxon>
        <taxon>Parascardovia</taxon>
    </lineage>
</organism>
<feature type="region of interest" description="Disordered" evidence="7">
    <location>
        <begin position="327"/>
        <end position="348"/>
    </location>
</feature>
<dbReference type="SUPFAM" id="SSF53335">
    <property type="entry name" value="S-adenosyl-L-methionine-dependent methyltransferases"/>
    <property type="match status" value="1"/>
</dbReference>
<keyword evidence="6" id="KW-0963">Cytoplasm</keyword>
<evidence type="ECO:0000256" key="7">
    <source>
        <dbReference type="SAM" id="MobiDB-lite"/>
    </source>
</evidence>
<evidence type="ECO:0000256" key="6">
    <source>
        <dbReference type="HAMAP-Rule" id="MF_01007"/>
    </source>
</evidence>
<dbReference type="GO" id="GO:0005737">
    <property type="term" value="C:cytoplasm"/>
    <property type="evidence" value="ECO:0007669"/>
    <property type="project" value="UniProtKB-SubCell"/>
</dbReference>
<dbReference type="InterPro" id="IPR023397">
    <property type="entry name" value="SAM-dep_MeTrfase_MraW_recog"/>
</dbReference>
<dbReference type="Pfam" id="PF01795">
    <property type="entry name" value="Methyltransf_5"/>
    <property type="match status" value="1"/>
</dbReference>
<keyword evidence="2 6" id="KW-0698">rRNA processing</keyword>
<protein>
    <recommendedName>
        <fullName evidence="6">Ribosomal RNA small subunit methyltransferase H</fullName>
        <ecNumber evidence="6">2.1.1.199</ecNumber>
    </recommendedName>
    <alternativeName>
        <fullName evidence="6">16S rRNA m(4)C1402 methyltransferase</fullName>
    </alternativeName>
    <alternativeName>
        <fullName evidence="6">rRNA (cytosine-N(4)-)-methyltransferase RsmH</fullName>
    </alternativeName>
</protein>
<comment type="function">
    <text evidence="6">Specifically methylates the N4 position of cytidine in position 1402 (C1402) of 16S rRNA.</text>
</comment>
<dbReference type="InterPro" id="IPR002903">
    <property type="entry name" value="RsmH"/>
</dbReference>
<keyword evidence="9" id="KW-1185">Reference proteome</keyword>
<dbReference type="RefSeq" id="WP_006289393.1">
    <property type="nucleotide sequence ID" value="NZ_AP012333.1"/>
</dbReference>
<dbReference type="AlphaFoldDB" id="E6JZG4"/>
<dbReference type="PIRSF" id="PIRSF004486">
    <property type="entry name" value="MraW"/>
    <property type="match status" value="1"/>
</dbReference>
<dbReference type="Gene3D" id="1.10.150.170">
    <property type="entry name" value="Putative methyltransferase TM0872, insert domain"/>
    <property type="match status" value="1"/>
</dbReference>
<feature type="binding site" evidence="6">
    <location>
        <position position="113"/>
    </location>
    <ligand>
        <name>S-adenosyl-L-methionine</name>
        <dbReference type="ChEBI" id="CHEBI:59789"/>
    </ligand>
</feature>
<dbReference type="HAMAP" id="MF_01007">
    <property type="entry name" value="16SrRNA_methyltr_H"/>
    <property type="match status" value="1"/>
</dbReference>
<dbReference type="PANTHER" id="PTHR11265">
    <property type="entry name" value="S-ADENOSYL-METHYLTRANSFERASE MRAW"/>
    <property type="match status" value="1"/>
</dbReference>
<comment type="similarity">
    <text evidence="1 6">Belongs to the methyltransferase superfamily. RsmH family.</text>
</comment>
<comment type="subcellular location">
    <subcellularLocation>
        <location evidence="6">Cytoplasm</location>
    </subcellularLocation>
</comment>
<reference evidence="8 9" key="1">
    <citation type="submission" date="2010-12" db="EMBL/GenBank/DDBJ databases">
        <authorList>
            <person name="Muzny D."/>
            <person name="Qin X."/>
            <person name="Buhay C."/>
            <person name="Dugan-Rocha S."/>
            <person name="Ding Y."/>
            <person name="Chen G."/>
            <person name="Hawes A."/>
            <person name="Holder M."/>
            <person name="Jhangiani S."/>
            <person name="Johnson A."/>
            <person name="Khan Z."/>
            <person name="Li Z."/>
            <person name="Liu W."/>
            <person name="Liu X."/>
            <person name="Perez L."/>
            <person name="Shen H."/>
            <person name="Wang Q."/>
            <person name="Watt J."/>
            <person name="Xi L."/>
            <person name="Xin Y."/>
            <person name="Zhou J."/>
            <person name="Deng J."/>
            <person name="Jiang H."/>
            <person name="Liu Y."/>
            <person name="Qu J."/>
            <person name="Song X.-Z."/>
            <person name="Zhang L."/>
            <person name="Villasana D."/>
            <person name="Johnson A."/>
            <person name="Liu J."/>
            <person name="Liyanage D."/>
            <person name="Lorensuhewa L."/>
            <person name="Robinson T."/>
            <person name="Song A."/>
            <person name="Song B.-B."/>
            <person name="Dinh H."/>
            <person name="Thornton R."/>
            <person name="Coyle M."/>
            <person name="Francisco L."/>
            <person name="Jackson L."/>
            <person name="Javaid M."/>
            <person name="Korchina V."/>
            <person name="Kovar C."/>
            <person name="Mata R."/>
            <person name="Mathew T."/>
            <person name="Ngo R."/>
            <person name="Nguyen L."/>
            <person name="Nguyen N."/>
            <person name="Okwuonu G."/>
            <person name="Ongeri F."/>
            <person name="Pham C."/>
            <person name="Simmons D."/>
            <person name="Wilczek-Boney K."/>
            <person name="Hale W."/>
            <person name="Jakkamsetti A."/>
            <person name="Pham P."/>
            <person name="Ruth R."/>
            <person name="San Lucas F."/>
            <person name="Warren J."/>
            <person name="Zhang J."/>
            <person name="Zhao Z."/>
            <person name="Zhou C."/>
            <person name="Zhu D."/>
            <person name="Lee S."/>
            <person name="Bess C."/>
            <person name="Blankenburg K."/>
            <person name="Forbes L."/>
            <person name="Fu Q."/>
            <person name="Gubbala S."/>
            <person name="Hirani K."/>
            <person name="Jayaseelan J.C."/>
            <person name="Lara F."/>
            <person name="Munidasa M."/>
            <person name="Palculict T."/>
            <person name="Patil S."/>
            <person name="Pu L.-L."/>
            <person name="Saada N."/>
            <person name="Tang L."/>
            <person name="Weissenberger G."/>
            <person name="Zhu Y."/>
            <person name="Hemphill L."/>
            <person name="Shang Y."/>
            <person name="Youmans B."/>
            <person name="Ayvaz T."/>
            <person name="Ross M."/>
            <person name="Santibanez J."/>
            <person name="Aqrawi P."/>
            <person name="Gross S."/>
            <person name="Joshi V."/>
            <person name="Fowler G."/>
            <person name="Nazareth L."/>
            <person name="Reid J."/>
            <person name="Worley K."/>
            <person name="Petrosino J."/>
            <person name="Highlander S."/>
            <person name="Gibbs R."/>
        </authorList>
    </citation>
    <scope>NUCLEOTIDE SEQUENCE [LARGE SCALE GENOMIC DNA]</scope>
    <source>
        <strain evidence="8 9">DSM 10105</strain>
    </source>
</reference>
<name>E6JZG4_PARDN</name>
<feature type="binding site" evidence="6">
    <location>
        <position position="85"/>
    </location>
    <ligand>
        <name>S-adenosyl-L-methionine</name>
        <dbReference type="ChEBI" id="CHEBI:59789"/>
    </ligand>
</feature>
<evidence type="ECO:0000256" key="2">
    <source>
        <dbReference type="ARBA" id="ARBA00022552"/>
    </source>
</evidence>
<dbReference type="GO" id="GO:0070475">
    <property type="term" value="P:rRNA base methylation"/>
    <property type="evidence" value="ECO:0007669"/>
    <property type="project" value="UniProtKB-UniRule"/>
</dbReference>
<proteinExistence type="inferred from homology"/>
<gene>
    <name evidence="8" type="primary">mraW</name>
    <name evidence="6" type="synonym">rsmH</name>
    <name evidence="8" type="ORF">HMPREF0620_1015</name>
</gene>